<sequence>MLGLQVTSDTASIFGNAIYFKGTWEEKFPKSLTRHFDFHLLNGKSVSVPFMTNHMKQYVEQYSGFKVLKLPFRQCGDINRQYSMYLYLPDATDGLNVLVKRVASSSSTLGFLDSHTPIKQVEVGVFRIPKFKIDFGFEASKAFNGLNLDSLSLNHKALVEIDEDGAEAAAVTVIRCCSGGRGFSRGRRIDFVADHPFLLMIREDKTGTVLVSTSPPVLNDEEALCSISVPQSELDQSKVEFFVGLTDEPDMYDMSSGWHLPVGLVFRDQLVYVRTDWIYVLAGTCTELNVYWKANETDGSGYLAVTWSSY</sequence>
<keyword evidence="4" id="KW-1185">Reference proteome</keyword>
<comment type="similarity">
    <text evidence="1">Belongs to the serpin family.</text>
</comment>
<dbReference type="EMBL" id="QGKV02000832">
    <property type="protein sequence ID" value="KAF3548032.1"/>
    <property type="molecule type" value="Genomic_DNA"/>
</dbReference>
<dbReference type="SUPFAM" id="SSF56574">
    <property type="entry name" value="Serpins"/>
    <property type="match status" value="1"/>
</dbReference>
<dbReference type="PANTHER" id="PTHR11461">
    <property type="entry name" value="SERINE PROTEASE INHIBITOR, SERPIN"/>
    <property type="match status" value="1"/>
</dbReference>
<evidence type="ECO:0000259" key="2">
    <source>
        <dbReference type="SMART" id="SM00093"/>
    </source>
</evidence>
<name>A0ABQ7C8V4_BRACR</name>
<comment type="caution">
    <text evidence="3">The sequence shown here is derived from an EMBL/GenBank/DDBJ whole genome shotgun (WGS) entry which is preliminary data.</text>
</comment>
<feature type="domain" description="Serpin" evidence="2">
    <location>
        <begin position="2"/>
        <end position="215"/>
    </location>
</feature>
<gene>
    <name evidence="3" type="ORF">DY000_02001512</name>
</gene>
<dbReference type="InterPro" id="IPR000215">
    <property type="entry name" value="Serpin_fam"/>
</dbReference>
<evidence type="ECO:0000313" key="3">
    <source>
        <dbReference type="EMBL" id="KAF3548032.1"/>
    </source>
</evidence>
<proteinExistence type="inferred from homology"/>
<dbReference type="Proteomes" id="UP000266723">
    <property type="component" value="Unassembled WGS sequence"/>
</dbReference>
<dbReference type="PANTHER" id="PTHR11461:SF347">
    <property type="entry name" value="SERINE PROTEASE INHIBITOR (SERPIN) FAMILY PROTEIN-RELATED"/>
    <property type="match status" value="1"/>
</dbReference>
<organism evidence="3 4">
    <name type="scientific">Brassica cretica</name>
    <name type="common">Mustard</name>
    <dbReference type="NCBI Taxonomy" id="69181"/>
    <lineage>
        <taxon>Eukaryota</taxon>
        <taxon>Viridiplantae</taxon>
        <taxon>Streptophyta</taxon>
        <taxon>Embryophyta</taxon>
        <taxon>Tracheophyta</taxon>
        <taxon>Spermatophyta</taxon>
        <taxon>Magnoliopsida</taxon>
        <taxon>eudicotyledons</taxon>
        <taxon>Gunneridae</taxon>
        <taxon>Pentapetalae</taxon>
        <taxon>rosids</taxon>
        <taxon>malvids</taxon>
        <taxon>Brassicales</taxon>
        <taxon>Brassicaceae</taxon>
        <taxon>Brassiceae</taxon>
        <taxon>Brassica</taxon>
    </lineage>
</organism>
<dbReference type="SMART" id="SM00093">
    <property type="entry name" value="SERPIN"/>
    <property type="match status" value="1"/>
</dbReference>
<reference evidence="3 4" key="1">
    <citation type="journal article" date="2020" name="BMC Genomics">
        <title>Intraspecific diversification of the crop wild relative Brassica cretica Lam. using demographic model selection.</title>
        <authorList>
            <person name="Kioukis A."/>
            <person name="Michalopoulou V.A."/>
            <person name="Briers L."/>
            <person name="Pirintsos S."/>
            <person name="Studholme D.J."/>
            <person name="Pavlidis P."/>
            <person name="Sarris P.F."/>
        </authorList>
    </citation>
    <scope>NUCLEOTIDE SEQUENCE [LARGE SCALE GENOMIC DNA]</scope>
    <source>
        <strain evidence="4">cv. PFS-1207/04</strain>
    </source>
</reference>
<dbReference type="InterPro" id="IPR023796">
    <property type="entry name" value="Serpin_dom"/>
</dbReference>
<dbReference type="Pfam" id="PF00079">
    <property type="entry name" value="Serpin"/>
    <property type="match status" value="1"/>
</dbReference>
<evidence type="ECO:0000313" key="4">
    <source>
        <dbReference type="Proteomes" id="UP000266723"/>
    </source>
</evidence>
<dbReference type="InterPro" id="IPR036186">
    <property type="entry name" value="Serpin_sf"/>
</dbReference>
<dbReference type="Gene3D" id="2.30.39.10">
    <property type="entry name" value="Alpha-1-antitrypsin, domain 1"/>
    <property type="match status" value="2"/>
</dbReference>
<dbReference type="InterPro" id="IPR042185">
    <property type="entry name" value="Serpin_sf_2"/>
</dbReference>
<accession>A0ABQ7C8V4</accession>
<evidence type="ECO:0000256" key="1">
    <source>
        <dbReference type="RuleBase" id="RU000411"/>
    </source>
</evidence>
<protein>
    <recommendedName>
        <fullName evidence="2">Serpin domain-containing protein</fullName>
    </recommendedName>
</protein>